<name>D3LWQ2_9FIRM</name>
<accession>D3LWQ2</accession>
<evidence type="ECO:0000313" key="7">
    <source>
        <dbReference type="Proteomes" id="UP000004018"/>
    </source>
</evidence>
<dbReference type="SUPFAM" id="SSF56935">
    <property type="entry name" value="Porins"/>
    <property type="match status" value="1"/>
</dbReference>
<evidence type="ECO:0000313" key="6">
    <source>
        <dbReference type="Proteomes" id="UP000003242"/>
    </source>
</evidence>
<dbReference type="OrthoDB" id="1624886at2"/>
<dbReference type="Pfam" id="PF13505">
    <property type="entry name" value="OMP_b-brl"/>
    <property type="match status" value="1"/>
</dbReference>
<comment type="caution">
    <text evidence="4">The sequence shown here is derived from an EMBL/GenBank/DDBJ whole genome shotgun (WGS) entry which is preliminary data.</text>
</comment>
<dbReference type="RefSeq" id="WP_007391147.1">
    <property type="nucleotide sequence ID" value="NZ_ADGP01000033.1"/>
</dbReference>
<evidence type="ECO:0000256" key="2">
    <source>
        <dbReference type="SAM" id="SignalP"/>
    </source>
</evidence>
<feature type="chain" id="PRO_5003047326" evidence="2">
    <location>
        <begin position="23"/>
        <end position="194"/>
    </location>
</feature>
<reference evidence="6" key="1">
    <citation type="submission" date="2009-12" db="EMBL/GenBank/DDBJ databases">
        <title>Sequence of Clostridiales genomosp. BVAB3 str. UPII9-5.</title>
        <authorList>
            <person name="Madupu R."/>
            <person name="Durkin A.S."/>
            <person name="Torralba M."/>
            <person name="Methe B."/>
            <person name="Sutton G.G."/>
            <person name="Strausberg R.L."/>
            <person name="Nelson K.E."/>
        </authorList>
    </citation>
    <scope>NUCLEOTIDE SEQUENCE [LARGE SCALE GENOMIC DNA]</scope>
    <source>
        <strain evidence="6">28L</strain>
    </source>
</reference>
<dbReference type="eggNOG" id="COG3637">
    <property type="taxonomic scope" value="Bacteria"/>
</dbReference>
<dbReference type="EMBL" id="AFIJ01000029">
    <property type="protein sequence ID" value="EGL40284.1"/>
    <property type="molecule type" value="Genomic_DNA"/>
</dbReference>
<dbReference type="Proteomes" id="UP000004018">
    <property type="component" value="Unassembled WGS sequence"/>
</dbReference>
<feature type="domain" description="Outer membrane protein beta-barrel" evidence="3">
    <location>
        <begin position="12"/>
        <end position="194"/>
    </location>
</feature>
<dbReference type="EMBL" id="ADGP01000033">
    <property type="protein sequence ID" value="EFD93289.1"/>
    <property type="molecule type" value="Genomic_DNA"/>
</dbReference>
<sequence length="194" mass="21307">MKKKCIMSTIMACLVLGAPAMAAPLQQPQPGDLKVNINYGLQQKEGNHAANHHFAGGDVTYVLSPKWGIQYQNNYVRGNTGNRVSEHVLTGDYYINEQLTAFAGGTYVQAEKAGVSKNSYGYQWGVKGQMQLPFHLQGYARIGVGNKINSYTVGVGYEVLPGIDAHLQYRRSRIRTAGYDDSVHGVQVGMGYKF</sequence>
<dbReference type="Gene3D" id="2.40.160.10">
    <property type="entry name" value="Porin"/>
    <property type="match status" value="1"/>
</dbReference>
<reference evidence="5 7" key="3">
    <citation type="submission" date="2011-04" db="EMBL/GenBank/DDBJ databases">
        <authorList>
            <person name="Harkins D.M."/>
            <person name="Madupu R."/>
            <person name="Durkin A.S."/>
            <person name="Torralba M."/>
            <person name="Methe B."/>
            <person name="Sutton G.G."/>
            <person name="Nelson K.E."/>
        </authorList>
    </citation>
    <scope>NUCLEOTIDE SEQUENCE [LARGE SCALE GENOMIC DNA]</scope>
    <source>
        <strain evidence="5 7">UPII 199-6</strain>
    </source>
</reference>
<dbReference type="Proteomes" id="UP000003242">
    <property type="component" value="Unassembled WGS sequence"/>
</dbReference>
<evidence type="ECO:0000259" key="3">
    <source>
        <dbReference type="Pfam" id="PF13505"/>
    </source>
</evidence>
<keyword evidence="7" id="KW-1185">Reference proteome</keyword>
<evidence type="ECO:0000313" key="5">
    <source>
        <dbReference type="EMBL" id="EGL40284.1"/>
    </source>
</evidence>
<evidence type="ECO:0000256" key="1">
    <source>
        <dbReference type="ARBA" id="ARBA00022729"/>
    </source>
</evidence>
<reference evidence="4" key="2">
    <citation type="submission" date="2009-12" db="EMBL/GenBank/DDBJ databases">
        <authorList>
            <person name="Madupu R."/>
            <person name="Durkin A.S."/>
            <person name="Torralba M."/>
            <person name="Methe B."/>
            <person name="Sutton G.G."/>
            <person name="Strausberg R.L."/>
            <person name="Nelson K.E."/>
        </authorList>
    </citation>
    <scope>NUCLEOTIDE SEQUENCE</scope>
    <source>
        <strain evidence="4">28L</strain>
    </source>
</reference>
<organism evidence="4 6">
    <name type="scientific">Megasphaera lornae</name>
    <dbReference type="NCBI Taxonomy" id="1000568"/>
    <lineage>
        <taxon>Bacteria</taxon>
        <taxon>Bacillati</taxon>
        <taxon>Bacillota</taxon>
        <taxon>Negativicutes</taxon>
        <taxon>Veillonellales</taxon>
        <taxon>Veillonellaceae</taxon>
        <taxon>Megasphaera</taxon>
    </lineage>
</organism>
<evidence type="ECO:0000313" key="4">
    <source>
        <dbReference type="EMBL" id="EFD93289.1"/>
    </source>
</evidence>
<dbReference type="InterPro" id="IPR027385">
    <property type="entry name" value="Beta-barrel_OMP"/>
</dbReference>
<dbReference type="InterPro" id="IPR023614">
    <property type="entry name" value="Porin_dom_sf"/>
</dbReference>
<protein>
    <submittedName>
        <fullName evidence="4">Outer membrane insertion signal domain protein</fullName>
    </submittedName>
</protein>
<feature type="signal peptide" evidence="2">
    <location>
        <begin position="1"/>
        <end position="22"/>
    </location>
</feature>
<keyword evidence="1 2" id="KW-0732">Signal</keyword>
<dbReference type="STRING" id="699218.HMPREF0889_0709"/>
<proteinExistence type="predicted"/>
<gene>
    <name evidence="4" type="ORF">HMPREF0889_0709</name>
    <name evidence="5" type="ORF">HMPREF1039_0708</name>
</gene>
<dbReference type="AlphaFoldDB" id="D3LWQ2"/>